<protein>
    <submittedName>
        <fullName evidence="2">Uncharacterized protein</fullName>
    </submittedName>
</protein>
<organism evidence="2 3">
    <name type="scientific">Pseudomonas saudiphocaensis</name>
    <dbReference type="NCBI Taxonomy" id="1499686"/>
    <lineage>
        <taxon>Bacteria</taxon>
        <taxon>Pseudomonadati</taxon>
        <taxon>Pseudomonadota</taxon>
        <taxon>Gammaproteobacteria</taxon>
        <taxon>Pseudomonadales</taxon>
        <taxon>Pseudomonadaceae</taxon>
        <taxon>Pseudomonas</taxon>
    </lineage>
</organism>
<accession>A0A078LT91</accession>
<dbReference type="OrthoDB" id="7017312at2"/>
<evidence type="ECO:0000256" key="1">
    <source>
        <dbReference type="SAM" id="MobiDB-lite"/>
    </source>
</evidence>
<dbReference type="HOGENOM" id="CLU_188436_0_0_6"/>
<reference evidence="2 3" key="1">
    <citation type="submission" date="2014-07" db="EMBL/GenBank/DDBJ databases">
        <authorList>
            <person name="Urmite Genomes Urmite Genomes"/>
        </authorList>
    </citation>
    <scope>NUCLEOTIDE SEQUENCE [LARGE SCALE GENOMIC DNA]</scope>
    <source>
        <strain evidence="2 3">20_BN</strain>
    </source>
</reference>
<proteinExistence type="predicted"/>
<evidence type="ECO:0000313" key="3">
    <source>
        <dbReference type="Proteomes" id="UP000053902"/>
    </source>
</evidence>
<gene>
    <name evidence="2" type="ORF">BN1079_00859</name>
</gene>
<dbReference type="AlphaFoldDB" id="A0A078LT91"/>
<name>A0A078LT91_9PSED</name>
<feature type="region of interest" description="Disordered" evidence="1">
    <location>
        <begin position="66"/>
        <end position="90"/>
    </location>
</feature>
<dbReference type="EMBL" id="CCSF01000001">
    <property type="protein sequence ID" value="CDZ93567.1"/>
    <property type="molecule type" value="Genomic_DNA"/>
</dbReference>
<sequence length="90" mass="10017">MVRSARSIRKTLDTAAENNETAALVVMRAAEQLEVHDVLRQQLLNVIHRLHQDADELREIRDDVFEPNVSGPISRSPANPIGGNLPRVAN</sequence>
<evidence type="ECO:0000313" key="2">
    <source>
        <dbReference type="EMBL" id="CDZ93567.1"/>
    </source>
</evidence>
<keyword evidence="3" id="KW-1185">Reference proteome</keyword>
<dbReference type="Proteomes" id="UP000053902">
    <property type="component" value="Unassembled WGS sequence"/>
</dbReference>